<sequence>MLKWAMKLSEYEIKYQPRLTLKGQVMVDFISELPKKLAHPVESLVEGWWTLNVDRESKASGSEVGLILQSPTGELSEQDIRLDFSASNNETEYEIVLAGLGLALTLATIKLEICSDSQLIVEKIHKEYKAKDECMAHYLTMTGELPKDEKHEHKVRIQAAHFTLINDHLYRRSFGGLYLRCLSDPEAKYVLDELYEALNPVTSPLLFAQWGMDIVGLLPIATAQKKFLLVAIDYFSKWVETEAYAYIKDKDIF</sequence>
<dbReference type="GO" id="GO:0003676">
    <property type="term" value="F:nucleic acid binding"/>
    <property type="evidence" value="ECO:0007669"/>
    <property type="project" value="InterPro"/>
</dbReference>
<dbReference type="PANTHER" id="PTHR48475">
    <property type="entry name" value="RIBONUCLEASE H"/>
    <property type="match status" value="1"/>
</dbReference>
<dbReference type="EMBL" id="QGNW01000567">
    <property type="protein sequence ID" value="RVW67763.1"/>
    <property type="molecule type" value="Genomic_DNA"/>
</dbReference>
<evidence type="ECO:0000313" key="1">
    <source>
        <dbReference type="EMBL" id="RVW67763.1"/>
    </source>
</evidence>
<dbReference type="InterPro" id="IPR012337">
    <property type="entry name" value="RNaseH-like_sf"/>
</dbReference>
<evidence type="ECO:0000313" key="2">
    <source>
        <dbReference type="Proteomes" id="UP000288805"/>
    </source>
</evidence>
<protein>
    <recommendedName>
        <fullName evidence="3">RNase H type-1 domain-containing protein</fullName>
    </recommendedName>
</protein>
<comment type="caution">
    <text evidence="1">The sequence shown here is derived from an EMBL/GenBank/DDBJ whole genome shotgun (WGS) entry which is preliminary data.</text>
</comment>
<dbReference type="PANTHER" id="PTHR48475:SF2">
    <property type="entry name" value="RIBONUCLEASE H"/>
    <property type="match status" value="1"/>
</dbReference>
<proteinExistence type="predicted"/>
<reference evidence="1 2" key="1">
    <citation type="journal article" date="2018" name="PLoS Genet.">
        <title>Population sequencing reveals clonal diversity and ancestral inbreeding in the grapevine cultivar Chardonnay.</title>
        <authorList>
            <person name="Roach M.J."/>
            <person name="Johnson D.L."/>
            <person name="Bohlmann J."/>
            <person name="van Vuuren H.J."/>
            <person name="Jones S.J."/>
            <person name="Pretorius I.S."/>
            <person name="Schmidt S.A."/>
            <person name="Borneman A.R."/>
        </authorList>
    </citation>
    <scope>NUCLEOTIDE SEQUENCE [LARGE SCALE GENOMIC DNA]</scope>
    <source>
        <strain evidence="2">cv. Chardonnay</strain>
        <tissue evidence="1">Leaf</tissue>
    </source>
</reference>
<dbReference type="Gene3D" id="3.30.420.10">
    <property type="entry name" value="Ribonuclease H-like superfamily/Ribonuclease H"/>
    <property type="match status" value="2"/>
</dbReference>
<dbReference type="AlphaFoldDB" id="A0A438G6C2"/>
<gene>
    <name evidence="1" type="ORF">CK203_065003</name>
</gene>
<evidence type="ECO:0008006" key="3">
    <source>
        <dbReference type="Google" id="ProtNLM"/>
    </source>
</evidence>
<dbReference type="Proteomes" id="UP000288805">
    <property type="component" value="Unassembled WGS sequence"/>
</dbReference>
<dbReference type="SUPFAM" id="SSF53098">
    <property type="entry name" value="Ribonuclease H-like"/>
    <property type="match status" value="2"/>
</dbReference>
<dbReference type="InterPro" id="IPR036397">
    <property type="entry name" value="RNaseH_sf"/>
</dbReference>
<organism evidence="1 2">
    <name type="scientific">Vitis vinifera</name>
    <name type="common">Grape</name>
    <dbReference type="NCBI Taxonomy" id="29760"/>
    <lineage>
        <taxon>Eukaryota</taxon>
        <taxon>Viridiplantae</taxon>
        <taxon>Streptophyta</taxon>
        <taxon>Embryophyta</taxon>
        <taxon>Tracheophyta</taxon>
        <taxon>Spermatophyta</taxon>
        <taxon>Magnoliopsida</taxon>
        <taxon>eudicotyledons</taxon>
        <taxon>Gunneridae</taxon>
        <taxon>Pentapetalae</taxon>
        <taxon>rosids</taxon>
        <taxon>Vitales</taxon>
        <taxon>Vitaceae</taxon>
        <taxon>Viteae</taxon>
        <taxon>Vitis</taxon>
    </lineage>
</organism>
<accession>A0A438G6C2</accession>
<name>A0A438G6C2_VITVI</name>